<evidence type="ECO:0000259" key="1">
    <source>
        <dbReference type="PROSITE" id="PS51352"/>
    </source>
</evidence>
<dbReference type="AlphaFoldDB" id="A0A381S363"/>
<dbReference type="PANTHER" id="PTHR42899:SF1">
    <property type="entry name" value="SPERMATOGENESIS-ASSOCIATED PROTEIN 20"/>
    <property type="match status" value="1"/>
</dbReference>
<dbReference type="InterPro" id="IPR024705">
    <property type="entry name" value="Ssp411"/>
</dbReference>
<name>A0A381S363_9ZZZZ</name>
<feature type="domain" description="Thioredoxin" evidence="1">
    <location>
        <begin position="13"/>
        <end position="140"/>
    </location>
</feature>
<evidence type="ECO:0000313" key="2">
    <source>
        <dbReference type="EMBL" id="SUZ95593.1"/>
    </source>
</evidence>
<dbReference type="InterPro" id="IPR004879">
    <property type="entry name" value="Ssp411-like_TRX"/>
</dbReference>
<dbReference type="EMBL" id="UINC01002338">
    <property type="protein sequence ID" value="SUZ95593.1"/>
    <property type="molecule type" value="Genomic_DNA"/>
</dbReference>
<protein>
    <recommendedName>
        <fullName evidence="1">Thioredoxin domain-containing protein</fullName>
    </recommendedName>
</protein>
<gene>
    <name evidence="2" type="ORF">METZ01_LOCUS48447</name>
</gene>
<dbReference type="SUPFAM" id="SSF52833">
    <property type="entry name" value="Thioredoxin-like"/>
    <property type="match status" value="1"/>
</dbReference>
<reference evidence="2" key="1">
    <citation type="submission" date="2018-05" db="EMBL/GenBank/DDBJ databases">
        <authorList>
            <person name="Lanie J.A."/>
            <person name="Ng W.-L."/>
            <person name="Kazmierczak K.M."/>
            <person name="Andrzejewski T.M."/>
            <person name="Davidsen T.M."/>
            <person name="Wayne K.J."/>
            <person name="Tettelin H."/>
            <person name="Glass J.I."/>
            <person name="Rusch D."/>
            <person name="Podicherti R."/>
            <person name="Tsui H.-C.T."/>
            <person name="Winkler M.E."/>
        </authorList>
    </citation>
    <scope>NUCLEOTIDE SEQUENCE</scope>
</reference>
<proteinExistence type="predicted"/>
<organism evidence="2">
    <name type="scientific">marine metagenome</name>
    <dbReference type="NCBI Taxonomy" id="408172"/>
    <lineage>
        <taxon>unclassified sequences</taxon>
        <taxon>metagenomes</taxon>
        <taxon>ecological metagenomes</taxon>
    </lineage>
</organism>
<sequence>MIELKRLFSYPIVFFLLTATSFAFEHIESKVNFVEYEPKVIQNNLYKKKPFFLLFSAEWCHWCHIFNEETLTEEEVYTYLNDNFVSVFIDADINGVAYKQYKAQGVPYTVFLNPDSSLYFKYSGTLYAEQFLDVIQDVNQSIKRGIILNQEEKENFEYDVPIKFSKKTIDNFRETFIKGVLDSFDPKEYGIGKKEKSILPETFNYLLRNTKAKERSDSIYFISGTLEKAIDKIYDPIEGGFFRYAETRDWQIPHYEKMADLNAATALLLYKVNQENPNPKLKKAADQTIEYLSKTLYNANIGSFLSFQQADTSYYYLKKHRREHVEKPLVIKKIFTDNLAVTVNYLLQILDYTANKSLEDKVRRSLDFLADMILKHESLFHYYSIPKKEWRAMSGLSDYAFLTKLFQQASVKYPSERYRQAASKILRISRREYYDAEKQIFIDRQLDTKDYEYLMEINAGFALGLMGESTNNTGKLENNVKPLIRYFSGLEELLEERLWDGNNWELLERYATFLNSADGYLSAQTIQ</sequence>
<dbReference type="InterPro" id="IPR036249">
    <property type="entry name" value="Thioredoxin-like_sf"/>
</dbReference>
<dbReference type="Gene3D" id="3.40.30.10">
    <property type="entry name" value="Glutaredoxin"/>
    <property type="match status" value="1"/>
</dbReference>
<dbReference type="GO" id="GO:0005975">
    <property type="term" value="P:carbohydrate metabolic process"/>
    <property type="evidence" value="ECO:0007669"/>
    <property type="project" value="InterPro"/>
</dbReference>
<dbReference type="SUPFAM" id="SSF48208">
    <property type="entry name" value="Six-hairpin glycosidases"/>
    <property type="match status" value="1"/>
</dbReference>
<dbReference type="InterPro" id="IPR013766">
    <property type="entry name" value="Thioredoxin_domain"/>
</dbReference>
<dbReference type="InterPro" id="IPR008928">
    <property type="entry name" value="6-hairpin_glycosidase_sf"/>
</dbReference>
<dbReference type="PROSITE" id="PS51352">
    <property type="entry name" value="THIOREDOXIN_2"/>
    <property type="match status" value="1"/>
</dbReference>
<dbReference type="PANTHER" id="PTHR42899">
    <property type="entry name" value="SPERMATOGENESIS-ASSOCIATED PROTEIN 20"/>
    <property type="match status" value="1"/>
</dbReference>
<accession>A0A381S363</accession>
<dbReference type="Pfam" id="PF03190">
    <property type="entry name" value="Thioredox_DsbH"/>
    <property type="match status" value="1"/>
</dbReference>